<keyword evidence="1" id="KW-0812">Transmembrane</keyword>
<evidence type="ECO:0000313" key="3">
    <source>
        <dbReference type="Proteomes" id="UP000256328"/>
    </source>
</evidence>
<accession>A0A3D8Q630</accession>
<feature type="transmembrane region" description="Helical" evidence="1">
    <location>
        <begin position="46"/>
        <end position="68"/>
    </location>
</feature>
<reference evidence="2 3" key="1">
    <citation type="journal article" date="2018" name="IMA Fungus">
        <title>IMA Genome-F 9: Draft genome sequence of Annulohypoxylon stygium, Aspergillus mulundensis, Berkeleyomyces basicola (syn. Thielaviopsis basicola), Ceratocystis smalleyi, two Cercospora beticola strains, Coleophoma cylindrospora, Fusarium fracticaudum, Phialophora cf. hyalina, and Morchella septimelata.</title>
        <authorList>
            <person name="Wingfield B.D."/>
            <person name="Bills G.F."/>
            <person name="Dong Y."/>
            <person name="Huang W."/>
            <person name="Nel W.J."/>
            <person name="Swalarsk-Parry B.S."/>
            <person name="Vaghefi N."/>
            <person name="Wilken P.M."/>
            <person name="An Z."/>
            <person name="de Beer Z.W."/>
            <person name="De Vos L."/>
            <person name="Chen L."/>
            <person name="Duong T.A."/>
            <person name="Gao Y."/>
            <person name="Hammerbacher A."/>
            <person name="Kikkert J.R."/>
            <person name="Li Y."/>
            <person name="Li H."/>
            <person name="Li K."/>
            <person name="Li Q."/>
            <person name="Liu X."/>
            <person name="Ma X."/>
            <person name="Naidoo K."/>
            <person name="Pethybridge S.J."/>
            <person name="Sun J."/>
            <person name="Steenkamp E.T."/>
            <person name="van der Nest M.A."/>
            <person name="van Wyk S."/>
            <person name="Wingfield M.J."/>
            <person name="Xiong C."/>
            <person name="Yue Q."/>
            <person name="Zhang X."/>
        </authorList>
    </citation>
    <scope>NUCLEOTIDE SEQUENCE [LARGE SCALE GENOMIC DNA]</scope>
    <source>
        <strain evidence="2 3">BP5796</strain>
    </source>
</reference>
<evidence type="ECO:0000256" key="1">
    <source>
        <dbReference type="SAM" id="Phobius"/>
    </source>
</evidence>
<proteinExistence type="predicted"/>
<keyword evidence="3" id="KW-1185">Reference proteome</keyword>
<dbReference type="AlphaFoldDB" id="A0A3D8Q630"/>
<protein>
    <submittedName>
        <fullName evidence="2">Uncharacterized protein</fullName>
    </submittedName>
</protein>
<dbReference type="Proteomes" id="UP000256328">
    <property type="component" value="Unassembled WGS sequence"/>
</dbReference>
<sequence>MAATGNQSSDEKALLGGYYQARDEKPLLGNHSEFPRQSKWTCQHGLATLFKTACLIAVAVLMIPLFVIRAHRHSDLHSYLSSNSNIKIHDEPGSDPPAQCFDNSTASFHFDFYRLQNFTLAEVFNLDRPFSASERYLRSNIRLLPASFFQAQDILVKASVTSNNLLVLEQLQHEVTDSSLAFTIPVPRNDEDLCLVVNLDLYVRTSLSLENLNIFSTLANVQILLPPTVRIRNEANINIDVGAVTALPFPSSQKTRIYAGAGAILGAYTINDLLMLNTTSGAISVDVAPNPMNRDSATPAEFFAKTTAGSMNISYPPPQWTFIPKRTYEVTVVSGAGLIEGRFLHGRKTHLESSAGNMVASILPFYMNTDNPSWLHTQSVAGDQKITILAPHYPKIPLAGFTSTHKTGIGRLELQYPDEWEGSMRGETAMGSVIMNGTDVEIIDQGTRWPAGHYVNAIRGDGDNRLTCSTGTGSIFANVG</sequence>
<keyword evidence="1" id="KW-0472">Membrane</keyword>
<evidence type="ECO:0000313" key="2">
    <source>
        <dbReference type="EMBL" id="RDW57259.1"/>
    </source>
</evidence>
<name>A0A3D8Q630_9HELO</name>
<dbReference type="EMBL" id="PDLN01000023">
    <property type="protein sequence ID" value="RDW57259.1"/>
    <property type="molecule type" value="Genomic_DNA"/>
</dbReference>
<gene>
    <name evidence="2" type="ORF">BP5796_12709</name>
</gene>
<organism evidence="2 3">
    <name type="scientific">Coleophoma crateriformis</name>
    <dbReference type="NCBI Taxonomy" id="565419"/>
    <lineage>
        <taxon>Eukaryota</taxon>
        <taxon>Fungi</taxon>
        <taxon>Dikarya</taxon>
        <taxon>Ascomycota</taxon>
        <taxon>Pezizomycotina</taxon>
        <taxon>Leotiomycetes</taxon>
        <taxon>Helotiales</taxon>
        <taxon>Dermateaceae</taxon>
        <taxon>Coleophoma</taxon>
    </lineage>
</organism>
<dbReference type="OrthoDB" id="3539644at2759"/>
<keyword evidence="1" id="KW-1133">Transmembrane helix</keyword>
<comment type="caution">
    <text evidence="2">The sequence shown here is derived from an EMBL/GenBank/DDBJ whole genome shotgun (WGS) entry which is preliminary data.</text>
</comment>